<protein>
    <submittedName>
        <fullName evidence="1">Uncharacterized protein</fullName>
    </submittedName>
</protein>
<dbReference type="EMBL" id="LR796529">
    <property type="protein sequence ID" value="CAB4149463.1"/>
    <property type="molecule type" value="Genomic_DNA"/>
</dbReference>
<feature type="non-terminal residue" evidence="1">
    <location>
        <position position="33"/>
    </location>
</feature>
<sequence length="33" mass="3384">MSKPLTFSAAKAAASAFGWTIKRTGANAQEVTA</sequence>
<organism evidence="1">
    <name type="scientific">uncultured Caudovirales phage</name>
    <dbReference type="NCBI Taxonomy" id="2100421"/>
    <lineage>
        <taxon>Viruses</taxon>
        <taxon>Duplodnaviria</taxon>
        <taxon>Heunggongvirae</taxon>
        <taxon>Uroviricota</taxon>
        <taxon>Caudoviricetes</taxon>
        <taxon>Peduoviridae</taxon>
        <taxon>Maltschvirus</taxon>
        <taxon>Maltschvirus maltsch</taxon>
    </lineage>
</organism>
<proteinExistence type="predicted"/>
<accession>A0A6J5MWY3</accession>
<gene>
    <name evidence="1" type="ORF">UFOVP553_1</name>
</gene>
<reference evidence="1" key="1">
    <citation type="submission" date="2020-04" db="EMBL/GenBank/DDBJ databases">
        <authorList>
            <person name="Chiriac C."/>
            <person name="Salcher M."/>
            <person name="Ghai R."/>
            <person name="Kavagutti S V."/>
        </authorList>
    </citation>
    <scope>NUCLEOTIDE SEQUENCE</scope>
</reference>
<name>A0A6J5MWY3_9CAUD</name>
<evidence type="ECO:0000313" key="1">
    <source>
        <dbReference type="EMBL" id="CAB4149463.1"/>
    </source>
</evidence>